<feature type="domain" description="HTH tetR-type" evidence="5">
    <location>
        <begin position="2"/>
        <end position="62"/>
    </location>
</feature>
<feature type="DNA-binding region" description="H-T-H motif" evidence="4">
    <location>
        <begin position="25"/>
        <end position="44"/>
    </location>
</feature>
<evidence type="ECO:0000313" key="6">
    <source>
        <dbReference type="EMBL" id="NDW15030.1"/>
    </source>
</evidence>
<dbReference type="Proteomes" id="UP000471381">
    <property type="component" value="Unassembled WGS sequence"/>
</dbReference>
<dbReference type="SUPFAM" id="SSF46689">
    <property type="entry name" value="Homeodomain-like"/>
    <property type="match status" value="1"/>
</dbReference>
<keyword evidence="7" id="KW-1185">Reference proteome</keyword>
<protein>
    <submittedName>
        <fullName evidence="6">TetR family transcriptional regulator</fullName>
    </submittedName>
</protein>
<dbReference type="PROSITE" id="PS50977">
    <property type="entry name" value="HTH_TETR_2"/>
    <property type="match status" value="1"/>
</dbReference>
<evidence type="ECO:0000313" key="7">
    <source>
        <dbReference type="Proteomes" id="UP000471381"/>
    </source>
</evidence>
<gene>
    <name evidence="6" type="ORF">GTQ48_05770</name>
</gene>
<dbReference type="AlphaFoldDB" id="A0A6N9TCZ2"/>
<evidence type="ECO:0000256" key="1">
    <source>
        <dbReference type="ARBA" id="ARBA00023015"/>
    </source>
</evidence>
<dbReference type="InterPro" id="IPR009057">
    <property type="entry name" value="Homeodomain-like_sf"/>
</dbReference>
<evidence type="ECO:0000256" key="3">
    <source>
        <dbReference type="ARBA" id="ARBA00023163"/>
    </source>
</evidence>
<accession>A0A6N9TCZ2</accession>
<dbReference type="SUPFAM" id="SSF48498">
    <property type="entry name" value="Tetracyclin repressor-like, C-terminal domain"/>
    <property type="match status" value="1"/>
</dbReference>
<dbReference type="RefSeq" id="WP_163105583.1">
    <property type="nucleotide sequence ID" value="NZ_JAAAWO010000003.1"/>
</dbReference>
<dbReference type="Gene3D" id="1.10.357.10">
    <property type="entry name" value="Tetracycline Repressor, domain 2"/>
    <property type="match status" value="1"/>
</dbReference>
<comment type="caution">
    <text evidence="6">The sequence shown here is derived from an EMBL/GenBank/DDBJ whole genome shotgun (WGS) entry which is preliminary data.</text>
</comment>
<evidence type="ECO:0000256" key="2">
    <source>
        <dbReference type="ARBA" id="ARBA00023125"/>
    </source>
</evidence>
<keyword evidence="2 4" id="KW-0238">DNA-binding</keyword>
<reference evidence="6 7" key="1">
    <citation type="submission" date="2020-01" db="EMBL/GenBank/DDBJ databases">
        <title>Genomes of bacteria type strains.</title>
        <authorList>
            <person name="Chen J."/>
            <person name="Zhu S."/>
            <person name="Yang J."/>
        </authorList>
    </citation>
    <scope>NUCLEOTIDE SEQUENCE [LARGE SCALE GENOMIC DNA]</scope>
    <source>
        <strain evidence="6 7">LMG 24078</strain>
    </source>
</reference>
<keyword evidence="3" id="KW-0804">Transcription</keyword>
<keyword evidence="1" id="KW-0805">Transcription regulation</keyword>
<dbReference type="PANTHER" id="PTHR47506:SF1">
    <property type="entry name" value="HTH-TYPE TRANSCRIPTIONAL REGULATOR YJDC"/>
    <property type="match status" value="1"/>
</dbReference>
<evidence type="ECO:0000259" key="5">
    <source>
        <dbReference type="PROSITE" id="PS50977"/>
    </source>
</evidence>
<dbReference type="GO" id="GO:0003677">
    <property type="term" value="F:DNA binding"/>
    <property type="evidence" value="ECO:0007669"/>
    <property type="project" value="UniProtKB-UniRule"/>
</dbReference>
<name>A0A6N9TCZ2_9ALTE</name>
<dbReference type="Pfam" id="PF00440">
    <property type="entry name" value="TetR_N"/>
    <property type="match status" value="1"/>
</dbReference>
<proteinExistence type="predicted"/>
<organism evidence="6 7">
    <name type="scientific">Alteromonas genovensis</name>
    <dbReference type="NCBI Taxonomy" id="471225"/>
    <lineage>
        <taxon>Bacteria</taxon>
        <taxon>Pseudomonadati</taxon>
        <taxon>Pseudomonadota</taxon>
        <taxon>Gammaproteobacteria</taxon>
        <taxon>Alteromonadales</taxon>
        <taxon>Alteromonadaceae</taxon>
        <taxon>Alteromonas/Salinimonas group</taxon>
        <taxon>Alteromonas</taxon>
    </lineage>
</organism>
<sequence length="194" mass="22025">MKYAQEDAVEKATILFWKKGFQGSGMRDIQQALDMRPGSIYARFQNKEGLFKLVVEQYVAHSKEKLQNVADSDTPLLSLREFFKTALINPDELRYMRQCLLVKSITELELIGDVGKKAVLEGMVLLNNCFANIIEKAIETKELQDTTPVAFAADWLQNQFVGLRAFAILQTDNSAIEKMIDKVLYDLAAQWPSN</sequence>
<dbReference type="InterPro" id="IPR036271">
    <property type="entry name" value="Tet_transcr_reg_TetR-rel_C_sf"/>
</dbReference>
<dbReference type="PANTHER" id="PTHR47506">
    <property type="entry name" value="TRANSCRIPTIONAL REGULATORY PROTEIN"/>
    <property type="match status" value="1"/>
</dbReference>
<dbReference type="InterPro" id="IPR001647">
    <property type="entry name" value="HTH_TetR"/>
</dbReference>
<dbReference type="EMBL" id="JAAAWO010000003">
    <property type="protein sequence ID" value="NDW15030.1"/>
    <property type="molecule type" value="Genomic_DNA"/>
</dbReference>
<evidence type="ECO:0000256" key="4">
    <source>
        <dbReference type="PROSITE-ProRule" id="PRU00335"/>
    </source>
</evidence>